<dbReference type="AlphaFoldDB" id="A0A059FPU0"/>
<reference evidence="1 2" key="1">
    <citation type="journal article" date="2014" name="Antonie Van Leeuwenhoek">
        <title>Hyphomonas beringensis sp. nov. and Hyphomonas chukchiensis sp. nov., isolated from surface seawater of the Bering Sea and Chukchi Sea.</title>
        <authorList>
            <person name="Li C."/>
            <person name="Lai Q."/>
            <person name="Li G."/>
            <person name="Dong C."/>
            <person name="Wang J."/>
            <person name="Liao Y."/>
            <person name="Shao Z."/>
        </authorList>
    </citation>
    <scope>NUCLEOTIDE SEQUENCE [LARGE SCALE GENOMIC DNA]</scope>
    <source>
        <strain evidence="1 2">MHS-2</strain>
    </source>
</reference>
<comment type="caution">
    <text evidence="1">The sequence shown here is derived from an EMBL/GenBank/DDBJ whole genome shotgun (WGS) entry which is preliminary data.</text>
</comment>
<accession>A0A059FPU0</accession>
<dbReference type="OrthoDB" id="894286at2"/>
<proteinExistence type="predicted"/>
<protein>
    <submittedName>
        <fullName evidence="1">Uncharacterized protein</fullName>
    </submittedName>
</protein>
<dbReference type="EMBL" id="ARYK01000003">
    <property type="protein sequence ID" value="KCZ92700.1"/>
    <property type="molecule type" value="Genomic_DNA"/>
</dbReference>
<evidence type="ECO:0000313" key="1">
    <source>
        <dbReference type="EMBL" id="KCZ92700.1"/>
    </source>
</evidence>
<name>A0A059FPU0_9PROT</name>
<gene>
    <name evidence="1" type="ORF">HJO_07092</name>
</gene>
<keyword evidence="2" id="KW-1185">Reference proteome</keyword>
<dbReference type="eggNOG" id="ENOG5031E6R">
    <property type="taxonomic scope" value="Bacteria"/>
</dbReference>
<dbReference type="STRING" id="1280950.HJO_07092"/>
<dbReference type="PATRIC" id="fig|1280950.3.peg.1421"/>
<evidence type="ECO:0000313" key="2">
    <source>
        <dbReference type="Proteomes" id="UP000025171"/>
    </source>
</evidence>
<dbReference type="Proteomes" id="UP000025171">
    <property type="component" value="Unassembled WGS sequence"/>
</dbReference>
<sequence length="206" mass="22403">MPLQNRVDPFGEIHAVPDKGAFMGNRGGCFHLPDQTLRSRRWATQQWIICLLDFKGRRRALMQPGLYTELFFLDEATALAAGHRPCHECRRADALAFRAALDRANVLPASAKVVAMDRLIAGEVQSVLKGEATREITTPAALPDGAFYTVSDTAWLKQGETARPWSFAGYGAAQPLHASGHRLTPRATCAALAAGYLPALHPSAAR</sequence>
<organism evidence="1 2">
    <name type="scientific">Hyphomonas johnsonii MHS-2</name>
    <dbReference type="NCBI Taxonomy" id="1280950"/>
    <lineage>
        <taxon>Bacteria</taxon>
        <taxon>Pseudomonadati</taxon>
        <taxon>Pseudomonadota</taxon>
        <taxon>Alphaproteobacteria</taxon>
        <taxon>Hyphomonadales</taxon>
        <taxon>Hyphomonadaceae</taxon>
        <taxon>Hyphomonas</taxon>
    </lineage>
</organism>
<dbReference type="RefSeq" id="WP_035615537.1">
    <property type="nucleotide sequence ID" value="NZ_ARYK01000003.1"/>
</dbReference>